<evidence type="ECO:0000256" key="7">
    <source>
        <dbReference type="ARBA" id="ARBA00033000"/>
    </source>
</evidence>
<dbReference type="Pfam" id="PF00728">
    <property type="entry name" value="Glyco_hydro_20"/>
    <property type="match status" value="1"/>
</dbReference>
<feature type="domain" description="Glycoside hydrolase family 20 catalytic" evidence="9">
    <location>
        <begin position="271"/>
        <end position="617"/>
    </location>
</feature>
<dbReference type="PANTHER" id="PTHR22600:SF57">
    <property type="entry name" value="BETA-N-ACETYLHEXOSAMINIDASE"/>
    <property type="match status" value="1"/>
</dbReference>
<comment type="similarity">
    <text evidence="2">Belongs to the glycosyl hydrolase 20 family.</text>
</comment>
<name>A0A0M6XXU8_9HYPH</name>
<evidence type="ECO:0000256" key="4">
    <source>
        <dbReference type="ARBA" id="ARBA00022801"/>
    </source>
</evidence>
<evidence type="ECO:0000256" key="2">
    <source>
        <dbReference type="ARBA" id="ARBA00006285"/>
    </source>
</evidence>
<evidence type="ECO:0000313" key="11">
    <source>
        <dbReference type="EMBL" id="CTQ42132.1"/>
    </source>
</evidence>
<reference evidence="12" key="1">
    <citation type="submission" date="2015-07" db="EMBL/GenBank/DDBJ databases">
        <authorList>
            <person name="Rodrigo-Torres Lidia"/>
            <person name="Arahal R.David."/>
        </authorList>
    </citation>
    <scope>NUCLEOTIDE SEQUENCE [LARGE SCALE GENOMIC DNA]</scope>
    <source>
        <strain evidence="12">CECT 4801</strain>
    </source>
</reference>
<gene>
    <name evidence="11" type="primary">exo I</name>
    <name evidence="11" type="ORF">LAL4801_00555</name>
</gene>
<keyword evidence="4 11" id="KW-0378">Hydrolase</keyword>
<dbReference type="PRINTS" id="PR00738">
    <property type="entry name" value="GLHYDRLASE20"/>
</dbReference>
<dbReference type="AlphaFoldDB" id="A0A0M6XXU8"/>
<dbReference type="STRING" id="187304.B0E33_27315"/>
<dbReference type="EMBL" id="CXST01000001">
    <property type="protein sequence ID" value="CTQ42132.1"/>
    <property type="molecule type" value="Genomic_DNA"/>
</dbReference>
<evidence type="ECO:0000259" key="10">
    <source>
        <dbReference type="Pfam" id="PF02838"/>
    </source>
</evidence>
<dbReference type="Gene3D" id="3.30.379.10">
    <property type="entry name" value="Chitobiase/beta-hexosaminidase domain 2-like"/>
    <property type="match status" value="1"/>
</dbReference>
<dbReference type="InterPro" id="IPR017853">
    <property type="entry name" value="GH"/>
</dbReference>
<dbReference type="PANTHER" id="PTHR22600">
    <property type="entry name" value="BETA-HEXOSAMINIDASE"/>
    <property type="match status" value="1"/>
</dbReference>
<keyword evidence="5 11" id="KW-0326">Glycosidase</keyword>
<dbReference type="GO" id="GO:0016020">
    <property type="term" value="C:membrane"/>
    <property type="evidence" value="ECO:0007669"/>
    <property type="project" value="TreeGrafter"/>
</dbReference>
<dbReference type="InterPro" id="IPR015883">
    <property type="entry name" value="Glyco_hydro_20_cat"/>
</dbReference>
<evidence type="ECO:0000256" key="3">
    <source>
        <dbReference type="ARBA" id="ARBA00012663"/>
    </source>
</evidence>
<dbReference type="Pfam" id="PF02838">
    <property type="entry name" value="Glyco_hydro_20b"/>
    <property type="match status" value="1"/>
</dbReference>
<dbReference type="RefSeq" id="WP_055654092.1">
    <property type="nucleotide sequence ID" value="NZ_CXST01000001.1"/>
</dbReference>
<dbReference type="InterPro" id="IPR025705">
    <property type="entry name" value="Beta_hexosaminidase_sua/sub"/>
</dbReference>
<feature type="domain" description="Beta-hexosaminidase bacterial type N-terminal" evidence="10">
    <location>
        <begin position="142"/>
        <end position="250"/>
    </location>
</feature>
<dbReference type="OrthoDB" id="9763537at2"/>
<dbReference type="InterPro" id="IPR029018">
    <property type="entry name" value="Hex-like_dom2"/>
</dbReference>
<evidence type="ECO:0000313" key="12">
    <source>
        <dbReference type="Proteomes" id="UP000048926"/>
    </source>
</evidence>
<dbReference type="Gene3D" id="3.20.20.80">
    <property type="entry name" value="Glycosidases"/>
    <property type="match status" value="1"/>
</dbReference>
<organism evidence="11 12">
    <name type="scientific">Roseibium aggregatum</name>
    <dbReference type="NCBI Taxonomy" id="187304"/>
    <lineage>
        <taxon>Bacteria</taxon>
        <taxon>Pseudomonadati</taxon>
        <taxon>Pseudomonadota</taxon>
        <taxon>Alphaproteobacteria</taxon>
        <taxon>Hyphomicrobiales</taxon>
        <taxon>Stappiaceae</taxon>
        <taxon>Roseibium</taxon>
    </lineage>
</organism>
<keyword evidence="12" id="KW-1185">Reference proteome</keyword>
<evidence type="ECO:0000256" key="8">
    <source>
        <dbReference type="PIRSR" id="PIRSR625705-1"/>
    </source>
</evidence>
<accession>A0A0M6XXU8</accession>
<dbReference type="GO" id="GO:0005975">
    <property type="term" value="P:carbohydrate metabolic process"/>
    <property type="evidence" value="ECO:0007669"/>
    <property type="project" value="InterPro"/>
</dbReference>
<proteinExistence type="inferred from homology"/>
<evidence type="ECO:0000256" key="1">
    <source>
        <dbReference type="ARBA" id="ARBA00001231"/>
    </source>
</evidence>
<evidence type="ECO:0000259" key="9">
    <source>
        <dbReference type="Pfam" id="PF00728"/>
    </source>
</evidence>
<comment type="catalytic activity">
    <reaction evidence="1">
        <text>Hydrolysis of terminal non-reducing N-acetyl-D-hexosamine residues in N-acetyl-beta-D-hexosaminides.</text>
        <dbReference type="EC" id="3.2.1.52"/>
    </reaction>
</comment>
<dbReference type="SUPFAM" id="SSF55545">
    <property type="entry name" value="beta-N-acetylhexosaminidase-like domain"/>
    <property type="match status" value="1"/>
</dbReference>
<protein>
    <recommendedName>
        <fullName evidence="3">beta-N-acetylhexosaminidase</fullName>
        <ecNumber evidence="3">3.2.1.52</ecNumber>
    </recommendedName>
    <alternativeName>
        <fullName evidence="6">Beta-N-acetylhexosaminidase</fullName>
    </alternativeName>
    <alternativeName>
        <fullName evidence="7">N-acetyl-beta-glucosaminidase</fullName>
    </alternativeName>
</protein>
<feature type="active site" description="Proton donor" evidence="8">
    <location>
        <position position="446"/>
    </location>
</feature>
<dbReference type="GO" id="GO:0030203">
    <property type="term" value="P:glycosaminoglycan metabolic process"/>
    <property type="evidence" value="ECO:0007669"/>
    <property type="project" value="TreeGrafter"/>
</dbReference>
<sequence length="636" mass="70596">MTKFVLDCFYRPAEDLAASRQEFALTNTSSRPLKDFTLAYTAVNRATANAKLENAASFSRIANFHEITPNTGETIEPGETWTFAITGLANVARHRLDGPKSAYVSTGGSVIEVLCNDLEAPEELNSGKRRSMPAGHLPEPLHIVPWPQKVEVKAFADDKTSFLVAQGSAEEKAAAAKINALAARLFPGAPHPFRFTQSHHQIAIEFQQDDSLAVDGYRLEFDQAKAALRYSGPVGRDYGLTVLAQMAYGTYEAPGTFKYPAQGVIEDAPRFSWRGTHLDVSRHFRGPKDIMRLLDVLAWGRMNVFQWHLTDDEGWRLEIKAYPELTVGGARRGPGCQQVPQLGFAAEVYEGAYSQDEVREIVAHATSLNIDILPEIDVPGHSTAVLKTYPRFADQAETPESYHSIQGYPNNALNPAMDETYEFLEKVFAEVASLFPFDFIHIGGDEVDVNSWLASPKTQRLMEEKGLADTMEVQAYFMGRVRDILRKLNRKLAGWDEVSHGGGIDPDGVLLMAWQRQEVTKDLIDQGYDVICTPGQHYYMDMVQASGWHEPGAGWAGVSTPEDCYGYEAAAGLSTGSEERLKGVQACIWCEHMTDNVIFNHMVFPRLYAVAEAGWTDPASKAWLRFAAQAPFFPQL</sequence>
<dbReference type="Proteomes" id="UP000048926">
    <property type="component" value="Unassembled WGS sequence"/>
</dbReference>
<evidence type="ECO:0000256" key="6">
    <source>
        <dbReference type="ARBA" id="ARBA00030512"/>
    </source>
</evidence>
<dbReference type="CDD" id="cd06563">
    <property type="entry name" value="GH20_chitobiase-like"/>
    <property type="match status" value="1"/>
</dbReference>
<dbReference type="InterPro" id="IPR015882">
    <property type="entry name" value="HEX_bac_N"/>
</dbReference>
<dbReference type="GO" id="GO:0004563">
    <property type="term" value="F:beta-N-acetylhexosaminidase activity"/>
    <property type="evidence" value="ECO:0007669"/>
    <property type="project" value="UniProtKB-EC"/>
</dbReference>
<dbReference type="EC" id="3.2.1.52" evidence="3"/>
<evidence type="ECO:0000256" key="5">
    <source>
        <dbReference type="ARBA" id="ARBA00023295"/>
    </source>
</evidence>
<dbReference type="SUPFAM" id="SSF51445">
    <property type="entry name" value="(Trans)glycosidases"/>
    <property type="match status" value="1"/>
</dbReference>